<protein>
    <submittedName>
        <fullName evidence="1">Uncharacterized protein</fullName>
    </submittedName>
</protein>
<dbReference type="OMA" id="DNINFDM"/>
<dbReference type="Proteomes" id="UP000688137">
    <property type="component" value="Unassembled WGS sequence"/>
</dbReference>
<proteinExistence type="predicted"/>
<sequence>MEEKTMEITKLKIELHAQKHLKQIRFKTFENIRDLRAKLEYDDLIKQFDEQCNIVDEQYLDFQLDQKAKEEQEHDAKVYEKSMLANLDNINFDMESNLDEEFVS</sequence>
<reference evidence="1" key="1">
    <citation type="submission" date="2021-01" db="EMBL/GenBank/DDBJ databases">
        <authorList>
            <consortium name="Genoscope - CEA"/>
            <person name="William W."/>
        </authorList>
    </citation>
    <scope>NUCLEOTIDE SEQUENCE</scope>
</reference>
<evidence type="ECO:0000313" key="1">
    <source>
        <dbReference type="EMBL" id="CAD8048769.1"/>
    </source>
</evidence>
<accession>A0A8S1K1T4</accession>
<keyword evidence="2" id="KW-1185">Reference proteome</keyword>
<name>A0A8S1K1T4_PARPR</name>
<organism evidence="1 2">
    <name type="scientific">Paramecium primaurelia</name>
    <dbReference type="NCBI Taxonomy" id="5886"/>
    <lineage>
        <taxon>Eukaryota</taxon>
        <taxon>Sar</taxon>
        <taxon>Alveolata</taxon>
        <taxon>Ciliophora</taxon>
        <taxon>Intramacronucleata</taxon>
        <taxon>Oligohymenophorea</taxon>
        <taxon>Peniculida</taxon>
        <taxon>Parameciidae</taxon>
        <taxon>Paramecium</taxon>
    </lineage>
</organism>
<comment type="caution">
    <text evidence="1">The sequence shown here is derived from an EMBL/GenBank/DDBJ whole genome shotgun (WGS) entry which is preliminary data.</text>
</comment>
<dbReference type="EMBL" id="CAJJDM010000010">
    <property type="protein sequence ID" value="CAD8048769.1"/>
    <property type="molecule type" value="Genomic_DNA"/>
</dbReference>
<dbReference type="AlphaFoldDB" id="A0A8S1K1T4"/>
<gene>
    <name evidence="1" type="ORF">PPRIM_AZ9-3.1.T0130071</name>
</gene>
<evidence type="ECO:0000313" key="2">
    <source>
        <dbReference type="Proteomes" id="UP000688137"/>
    </source>
</evidence>